<dbReference type="AlphaFoldDB" id="A0A4S8KUY2"/>
<reference evidence="2 3" key="1">
    <citation type="journal article" date="2019" name="Nat. Ecol. Evol.">
        <title>Megaphylogeny resolves global patterns of mushroom evolution.</title>
        <authorList>
            <person name="Varga T."/>
            <person name="Krizsan K."/>
            <person name="Foldi C."/>
            <person name="Dima B."/>
            <person name="Sanchez-Garcia M."/>
            <person name="Sanchez-Ramirez S."/>
            <person name="Szollosi G.J."/>
            <person name="Szarkandi J.G."/>
            <person name="Papp V."/>
            <person name="Albert L."/>
            <person name="Andreopoulos W."/>
            <person name="Angelini C."/>
            <person name="Antonin V."/>
            <person name="Barry K.W."/>
            <person name="Bougher N.L."/>
            <person name="Buchanan P."/>
            <person name="Buyck B."/>
            <person name="Bense V."/>
            <person name="Catcheside P."/>
            <person name="Chovatia M."/>
            <person name="Cooper J."/>
            <person name="Damon W."/>
            <person name="Desjardin D."/>
            <person name="Finy P."/>
            <person name="Geml J."/>
            <person name="Haridas S."/>
            <person name="Hughes K."/>
            <person name="Justo A."/>
            <person name="Karasinski D."/>
            <person name="Kautmanova I."/>
            <person name="Kiss B."/>
            <person name="Kocsube S."/>
            <person name="Kotiranta H."/>
            <person name="LaButti K.M."/>
            <person name="Lechner B.E."/>
            <person name="Liimatainen K."/>
            <person name="Lipzen A."/>
            <person name="Lukacs Z."/>
            <person name="Mihaltcheva S."/>
            <person name="Morgado L.N."/>
            <person name="Niskanen T."/>
            <person name="Noordeloos M.E."/>
            <person name="Ohm R.A."/>
            <person name="Ortiz-Santana B."/>
            <person name="Ovrebo C."/>
            <person name="Racz N."/>
            <person name="Riley R."/>
            <person name="Savchenko A."/>
            <person name="Shiryaev A."/>
            <person name="Soop K."/>
            <person name="Spirin V."/>
            <person name="Szebenyi C."/>
            <person name="Tomsovsky M."/>
            <person name="Tulloss R.E."/>
            <person name="Uehling J."/>
            <person name="Grigoriev I.V."/>
            <person name="Vagvolgyi C."/>
            <person name="Papp T."/>
            <person name="Martin F.M."/>
            <person name="Miettinen O."/>
            <person name="Hibbett D.S."/>
            <person name="Nagy L.G."/>
        </authorList>
    </citation>
    <scope>NUCLEOTIDE SEQUENCE [LARGE SCALE GENOMIC DNA]</scope>
    <source>
        <strain evidence="2 3">CBS 962.96</strain>
    </source>
</reference>
<feature type="region of interest" description="Disordered" evidence="1">
    <location>
        <begin position="1"/>
        <end position="40"/>
    </location>
</feature>
<evidence type="ECO:0000256" key="1">
    <source>
        <dbReference type="SAM" id="MobiDB-lite"/>
    </source>
</evidence>
<protein>
    <recommendedName>
        <fullName evidence="4">EF-hand domain-containing protein</fullName>
    </recommendedName>
</protein>
<organism evidence="2 3">
    <name type="scientific">Dendrothele bispora (strain CBS 962.96)</name>
    <dbReference type="NCBI Taxonomy" id="1314807"/>
    <lineage>
        <taxon>Eukaryota</taxon>
        <taxon>Fungi</taxon>
        <taxon>Dikarya</taxon>
        <taxon>Basidiomycota</taxon>
        <taxon>Agaricomycotina</taxon>
        <taxon>Agaricomycetes</taxon>
        <taxon>Agaricomycetidae</taxon>
        <taxon>Agaricales</taxon>
        <taxon>Agaricales incertae sedis</taxon>
        <taxon>Dendrothele</taxon>
    </lineage>
</organism>
<evidence type="ECO:0000313" key="2">
    <source>
        <dbReference type="EMBL" id="THU79583.1"/>
    </source>
</evidence>
<accession>A0A4S8KUY2</accession>
<feature type="compositionally biased region" description="Basic and acidic residues" evidence="1">
    <location>
        <begin position="1"/>
        <end position="11"/>
    </location>
</feature>
<evidence type="ECO:0008006" key="4">
    <source>
        <dbReference type="Google" id="ProtNLM"/>
    </source>
</evidence>
<dbReference type="OrthoDB" id="2122982at2759"/>
<keyword evidence="3" id="KW-1185">Reference proteome</keyword>
<name>A0A4S8KUY2_DENBC</name>
<sequence length="235" mass="27267">MTPHGYAEDYGYRTTQPLHHYRPRSPVSIEDSESSRSLNAVPQAWRSEKVSDRVVALVKEELNEDVDDVLKQNLKTYLRKFREQERQLKNIEKTVVKQGDRVVAAIREGAHDRVHDPELRAIWKEMGWKLGVPAFEFVSTLHDYHAAEHNIAEKVEHFSRMLTTESSQEHQTLALRRAFNEAKKRAADTWALKYINITNLQPLVEIFDGDMSGYVSVWEANEILSLRPEGWRSVD</sequence>
<dbReference type="Proteomes" id="UP000297245">
    <property type="component" value="Unassembled WGS sequence"/>
</dbReference>
<proteinExistence type="predicted"/>
<gene>
    <name evidence="2" type="ORF">K435DRAFT_697508</name>
</gene>
<evidence type="ECO:0000313" key="3">
    <source>
        <dbReference type="Proteomes" id="UP000297245"/>
    </source>
</evidence>
<dbReference type="EMBL" id="ML180009">
    <property type="protein sequence ID" value="THU79583.1"/>
    <property type="molecule type" value="Genomic_DNA"/>
</dbReference>